<feature type="region of interest" description="Disordered" evidence="1">
    <location>
        <begin position="116"/>
        <end position="141"/>
    </location>
</feature>
<dbReference type="InterPro" id="IPR025953">
    <property type="entry name" value="YlbD_coat"/>
</dbReference>
<evidence type="ECO:0000256" key="1">
    <source>
        <dbReference type="SAM" id="MobiDB-lite"/>
    </source>
</evidence>
<evidence type="ECO:0000313" key="2">
    <source>
        <dbReference type="EMBL" id="KEF38584.1"/>
    </source>
</evidence>
<dbReference type="OrthoDB" id="1655540at2"/>
<dbReference type="Proteomes" id="UP000027936">
    <property type="component" value="Unassembled WGS sequence"/>
</dbReference>
<dbReference type="GeneID" id="89469190"/>
<organism evidence="2 3">
    <name type="scientific">Schinkia azotoformans MEV2011</name>
    <dbReference type="NCBI Taxonomy" id="1348973"/>
    <lineage>
        <taxon>Bacteria</taxon>
        <taxon>Bacillati</taxon>
        <taxon>Bacillota</taxon>
        <taxon>Bacilli</taxon>
        <taxon>Bacillales</taxon>
        <taxon>Bacillaceae</taxon>
        <taxon>Calidifontibacillus/Schinkia group</taxon>
        <taxon>Schinkia</taxon>
    </lineage>
</organism>
<gene>
    <name evidence="2" type="ORF">M670_02210</name>
</gene>
<comment type="caution">
    <text evidence="2">The sequence shown here is derived from an EMBL/GenBank/DDBJ whole genome shotgun (WGS) entry which is preliminary data.</text>
</comment>
<dbReference type="RefSeq" id="WP_003329978.1">
    <property type="nucleotide sequence ID" value="NZ_JJRY01000007.1"/>
</dbReference>
<sequence>MGKLHPKVAEFKKFVERHPGIVKEVRSKEKSWQELFEDWYMFGEEDSMWEKYRSGFENVSEIATKKDNPKKDSDFMSQILSIVKNIDMNEMQKHISNVSGAIANVQQIIEQFQGFKQNNTNNNPRMNGPRNPRQPFQYNKD</sequence>
<reference evidence="2 3" key="1">
    <citation type="submission" date="2014-04" db="EMBL/GenBank/DDBJ databases">
        <title>Draft genome sequence of Bacillus azotoformans MEV2011, a (co-) denitrifying strain unable to grow in the presence of oxygen.</title>
        <authorList>
            <person name="Nielsen M."/>
            <person name="Schreiber L."/>
            <person name="Finster K."/>
            <person name="Schramm A."/>
        </authorList>
    </citation>
    <scope>NUCLEOTIDE SEQUENCE [LARGE SCALE GENOMIC DNA]</scope>
    <source>
        <strain evidence="2 3">MEV2011</strain>
    </source>
</reference>
<feature type="compositionally biased region" description="Low complexity" evidence="1">
    <location>
        <begin position="118"/>
        <end position="133"/>
    </location>
</feature>
<accession>A0A072NLN8</accession>
<dbReference type="Pfam" id="PF14071">
    <property type="entry name" value="YlbD_coat"/>
    <property type="match status" value="1"/>
</dbReference>
<dbReference type="PATRIC" id="fig|1348973.3.peg.2147"/>
<dbReference type="AlphaFoldDB" id="A0A072NLN8"/>
<keyword evidence="2" id="KW-0946">Virion</keyword>
<keyword evidence="2" id="KW-0167">Capsid protein</keyword>
<name>A0A072NLN8_SCHAZ</name>
<dbReference type="EMBL" id="JJRY01000007">
    <property type="protein sequence ID" value="KEF38584.1"/>
    <property type="molecule type" value="Genomic_DNA"/>
</dbReference>
<proteinExistence type="predicted"/>
<protein>
    <submittedName>
        <fullName evidence="2">Putative coat protein</fullName>
    </submittedName>
</protein>
<evidence type="ECO:0000313" key="3">
    <source>
        <dbReference type="Proteomes" id="UP000027936"/>
    </source>
</evidence>